<sequence>MQYLKFLNPTIIEYHPHEMNEIFGRNHSSISSVEALCHSPRNLSKEGPRPATRTGIFGPHAHIANTIPDQRHCIIKERRQHDFSDFPRICRRTVRPQNLEIDQGSADMQALVG</sequence>
<evidence type="ECO:0000313" key="1">
    <source>
        <dbReference type="EMBL" id="BDD89142.1"/>
    </source>
</evidence>
<dbReference type="EMBL" id="AP025516">
    <property type="protein sequence ID" value="BDD89142.1"/>
    <property type="molecule type" value="Genomic_DNA"/>
</dbReference>
<accession>A0ABM7WDS9</accession>
<dbReference type="Proteomes" id="UP000830055">
    <property type="component" value="Chromosome"/>
</dbReference>
<proteinExistence type="predicted"/>
<keyword evidence="2" id="KW-1185">Reference proteome</keyword>
<protein>
    <submittedName>
        <fullName evidence="1">Uncharacterized protein</fullName>
    </submittedName>
</protein>
<name>A0ABM7WDS9_9BACT</name>
<organism evidence="1 2">
    <name type="scientific">Desulfofustis limnaeus</name>
    <dbReference type="NCBI Taxonomy" id="2740163"/>
    <lineage>
        <taxon>Bacteria</taxon>
        <taxon>Pseudomonadati</taxon>
        <taxon>Thermodesulfobacteriota</taxon>
        <taxon>Desulfobulbia</taxon>
        <taxon>Desulfobulbales</taxon>
        <taxon>Desulfocapsaceae</taxon>
        <taxon>Desulfofustis</taxon>
    </lineage>
</organism>
<reference evidence="1 2" key="1">
    <citation type="submission" date="2022-01" db="EMBL/GenBank/DDBJ databases">
        <title>Desulfofustis limnae sp. nov., a novel mesophilic sulfate-reducing bacterium isolated from marsh soil.</title>
        <authorList>
            <person name="Watanabe M."/>
            <person name="Takahashi A."/>
            <person name="Kojima H."/>
            <person name="Fukui M."/>
        </authorList>
    </citation>
    <scope>NUCLEOTIDE SEQUENCE [LARGE SCALE GENOMIC DNA]</scope>
    <source>
        <strain evidence="1 2">PPLL</strain>
    </source>
</reference>
<evidence type="ECO:0000313" key="2">
    <source>
        <dbReference type="Proteomes" id="UP000830055"/>
    </source>
</evidence>
<gene>
    <name evidence="1" type="ORF">DPPLL_35070</name>
</gene>